<dbReference type="GO" id="GO:1990904">
    <property type="term" value="C:ribonucleoprotein complex"/>
    <property type="evidence" value="ECO:0007669"/>
    <property type="project" value="UniProtKB-KW"/>
</dbReference>
<evidence type="ECO:0000313" key="5">
    <source>
        <dbReference type="EMBL" id="BCU80410.1"/>
    </source>
</evidence>
<sequence length="79" mass="8536">MKLHELQPAPGSRKPKKRVGRGIAAGQGKTAGRGTKKRVRAAVFVRDLRGDKTPFTVVCLNAVLPTPTGKSTRWLTSAR</sequence>
<dbReference type="KEGG" id="pabs:JIR001_01930"/>
<accession>A0A8D5UE56</accession>
<evidence type="ECO:0000256" key="2">
    <source>
        <dbReference type="ARBA" id="ARBA00023274"/>
    </source>
</evidence>
<reference evidence="5" key="2">
    <citation type="journal article" date="2021" name="Microbiol. Resour. Announc.">
        <title>Complete Genome Sequence of Polycladomyces abyssicola JIR-001T, Isolated from Hemipelagic Sediment in Deep Seawater.</title>
        <authorList>
            <person name="Tsubouchi T."/>
            <person name="Kaneko Y."/>
        </authorList>
    </citation>
    <scope>NUCLEOTIDE SEQUENCE</scope>
    <source>
        <strain evidence="5">JIR-001</strain>
    </source>
</reference>
<dbReference type="InterPro" id="IPR036227">
    <property type="entry name" value="Ribosomal_uL15/eL18_sf"/>
</dbReference>
<evidence type="ECO:0000256" key="1">
    <source>
        <dbReference type="ARBA" id="ARBA00022980"/>
    </source>
</evidence>
<dbReference type="SUPFAM" id="SSF52080">
    <property type="entry name" value="Ribosomal proteins L15p and L18e"/>
    <property type="match status" value="1"/>
</dbReference>
<name>A0A8D5UE56_9BACL</name>
<feature type="region of interest" description="Disordered" evidence="4">
    <location>
        <begin position="1"/>
        <end position="37"/>
    </location>
</feature>
<keyword evidence="2" id="KW-0687">Ribonucleoprotein</keyword>
<dbReference type="AlphaFoldDB" id="A0A8D5UE56"/>
<reference evidence="5" key="1">
    <citation type="journal article" date="2013" name="Int. J. Syst. Evol. Microbiol.">
        <title>Polycladomyces abyssicola gen. nov., sp. nov., a thermophilic filamentous bacterium isolated from hemipelagic sediment.</title>
        <authorList>
            <person name="Tsubouchi T."/>
            <person name="Shimane Y."/>
            <person name="Mori K."/>
            <person name="Usui K."/>
            <person name="Hiraki T."/>
            <person name="Tame A."/>
            <person name="Uematsu K."/>
            <person name="Maruyama T."/>
            <person name="Hatada Y."/>
        </authorList>
    </citation>
    <scope>NUCLEOTIDE SEQUENCE</scope>
    <source>
        <strain evidence="5">JIR-001</strain>
    </source>
</reference>
<evidence type="ECO:0000256" key="3">
    <source>
        <dbReference type="ARBA" id="ARBA00035497"/>
    </source>
</evidence>
<organism evidence="5 6">
    <name type="scientific">Polycladomyces abyssicola</name>
    <dbReference type="NCBI Taxonomy" id="1125966"/>
    <lineage>
        <taxon>Bacteria</taxon>
        <taxon>Bacillati</taxon>
        <taxon>Bacillota</taxon>
        <taxon>Bacilli</taxon>
        <taxon>Bacillales</taxon>
        <taxon>Thermoactinomycetaceae</taxon>
        <taxon>Polycladomyces</taxon>
    </lineage>
</organism>
<protein>
    <recommendedName>
        <fullName evidence="3">50S ribosomal protein L15</fullName>
    </recommendedName>
</protein>
<keyword evidence="6" id="KW-1185">Reference proteome</keyword>
<dbReference type="Proteomes" id="UP000677436">
    <property type="component" value="Chromosome"/>
</dbReference>
<dbReference type="EMBL" id="AP024601">
    <property type="protein sequence ID" value="BCU80410.1"/>
    <property type="molecule type" value="Genomic_DNA"/>
</dbReference>
<proteinExistence type="predicted"/>
<gene>
    <name evidence="5" type="ORF">JIR001_01930</name>
</gene>
<dbReference type="GO" id="GO:0005840">
    <property type="term" value="C:ribosome"/>
    <property type="evidence" value="ECO:0007669"/>
    <property type="project" value="UniProtKB-KW"/>
</dbReference>
<keyword evidence="1" id="KW-0689">Ribosomal protein</keyword>
<evidence type="ECO:0000256" key="4">
    <source>
        <dbReference type="SAM" id="MobiDB-lite"/>
    </source>
</evidence>
<evidence type="ECO:0000313" key="6">
    <source>
        <dbReference type="Proteomes" id="UP000677436"/>
    </source>
</evidence>